<organism evidence="1 2">
    <name type="scientific">Croceicoccus ponticola</name>
    <dbReference type="NCBI Taxonomy" id="2217664"/>
    <lineage>
        <taxon>Bacteria</taxon>
        <taxon>Pseudomonadati</taxon>
        <taxon>Pseudomonadota</taxon>
        <taxon>Alphaproteobacteria</taxon>
        <taxon>Sphingomonadales</taxon>
        <taxon>Erythrobacteraceae</taxon>
        <taxon>Croceicoccus</taxon>
    </lineage>
</organism>
<dbReference type="OrthoDB" id="564699at2"/>
<proteinExistence type="predicted"/>
<comment type="caution">
    <text evidence="1">The sequence shown here is derived from an EMBL/GenBank/DDBJ whole genome shotgun (WGS) entry which is preliminary data.</text>
</comment>
<dbReference type="EMBL" id="RXOL01000001">
    <property type="protein sequence ID" value="RVQ69700.1"/>
    <property type="molecule type" value="Genomic_DNA"/>
</dbReference>
<evidence type="ECO:0000313" key="1">
    <source>
        <dbReference type="EMBL" id="RVQ69700.1"/>
    </source>
</evidence>
<dbReference type="AlphaFoldDB" id="A0A437H287"/>
<dbReference type="Pfam" id="PF10983">
    <property type="entry name" value="DUF2793"/>
    <property type="match status" value="1"/>
</dbReference>
<protein>
    <submittedName>
        <fullName evidence="1">DUF2793 domain-containing protein</fullName>
    </submittedName>
</protein>
<reference evidence="1 2" key="1">
    <citation type="submission" date="2018-12" db="EMBL/GenBank/DDBJ databases">
        <title>Croceicoccus ponticola sp. nov., a lipolytic bacterium isolated from seawater.</title>
        <authorList>
            <person name="Yoon J.-H."/>
        </authorList>
    </citation>
    <scope>NUCLEOTIDE SEQUENCE [LARGE SCALE GENOMIC DNA]</scope>
    <source>
        <strain evidence="1 2">GM-16</strain>
    </source>
</reference>
<evidence type="ECO:0000313" key="2">
    <source>
        <dbReference type="Proteomes" id="UP000283003"/>
    </source>
</evidence>
<name>A0A437H287_9SPHN</name>
<dbReference type="Proteomes" id="UP000283003">
    <property type="component" value="Unassembled WGS sequence"/>
</dbReference>
<dbReference type="InterPro" id="IPR021251">
    <property type="entry name" value="DUF2793"/>
</dbReference>
<sequence>MPAAQAQKEFYVNEAHALTDALLHPVVLGSISAPPANAANGDCWIVGAAATGAFVGHENELASLQEGQWLYSVPGKGMTVYDIGLGKRRFFNGSWEIATEVNAPLAGSVIDLEARASILQIIEALRAAGVLANY</sequence>
<accession>A0A437H287</accession>
<keyword evidence="2" id="KW-1185">Reference proteome</keyword>
<gene>
    <name evidence="1" type="ORF">EKN06_05970</name>
</gene>
<dbReference type="RefSeq" id="WP_127611887.1">
    <property type="nucleotide sequence ID" value="NZ_RXOL01000001.1"/>
</dbReference>